<dbReference type="EMBL" id="JH159152">
    <property type="protein sequence ID" value="EGZ26049.1"/>
    <property type="molecule type" value="Genomic_DNA"/>
</dbReference>
<keyword evidence="1" id="KW-0732">Signal</keyword>
<dbReference type="RefSeq" id="XP_009521337.1">
    <property type="nucleotide sequence ID" value="XM_009523042.1"/>
</dbReference>
<keyword evidence="3" id="KW-1185">Reference proteome</keyword>
<feature type="chain" id="PRO_5003471586" evidence="1">
    <location>
        <begin position="26"/>
        <end position="68"/>
    </location>
</feature>
<evidence type="ECO:0000256" key="1">
    <source>
        <dbReference type="SAM" id="SignalP"/>
    </source>
</evidence>
<name>G4YVL7_PHYSP</name>
<accession>G4YVL7</accession>
<dbReference type="AlphaFoldDB" id="G4YVL7"/>
<feature type="signal peptide" evidence="1">
    <location>
        <begin position="1"/>
        <end position="25"/>
    </location>
</feature>
<gene>
    <name evidence="2" type="ORF">PHYSODRAFT_540532</name>
</gene>
<protein>
    <submittedName>
        <fullName evidence="2">Uncharacterized protein</fullName>
    </submittedName>
</protein>
<reference evidence="2 3" key="1">
    <citation type="journal article" date="2006" name="Science">
        <title>Phytophthora genome sequences uncover evolutionary origins and mechanisms of pathogenesis.</title>
        <authorList>
            <person name="Tyler B.M."/>
            <person name="Tripathy S."/>
            <person name="Zhang X."/>
            <person name="Dehal P."/>
            <person name="Jiang R.H."/>
            <person name="Aerts A."/>
            <person name="Arredondo F.D."/>
            <person name="Baxter L."/>
            <person name="Bensasson D."/>
            <person name="Beynon J.L."/>
            <person name="Chapman J."/>
            <person name="Damasceno C.M."/>
            <person name="Dorrance A.E."/>
            <person name="Dou D."/>
            <person name="Dickerman A.W."/>
            <person name="Dubchak I.L."/>
            <person name="Garbelotto M."/>
            <person name="Gijzen M."/>
            <person name="Gordon S.G."/>
            <person name="Govers F."/>
            <person name="Grunwald N.J."/>
            <person name="Huang W."/>
            <person name="Ivors K.L."/>
            <person name="Jones R.W."/>
            <person name="Kamoun S."/>
            <person name="Krampis K."/>
            <person name="Lamour K.H."/>
            <person name="Lee M.K."/>
            <person name="McDonald W.H."/>
            <person name="Medina M."/>
            <person name="Meijer H.J."/>
            <person name="Nordberg E.K."/>
            <person name="Maclean D.J."/>
            <person name="Ospina-Giraldo M.D."/>
            <person name="Morris P.F."/>
            <person name="Phuntumart V."/>
            <person name="Putnam N.H."/>
            <person name="Rash S."/>
            <person name="Rose J.K."/>
            <person name="Sakihama Y."/>
            <person name="Salamov A.A."/>
            <person name="Savidor A."/>
            <person name="Scheuring C.F."/>
            <person name="Smith B.M."/>
            <person name="Sobral B.W."/>
            <person name="Terry A."/>
            <person name="Torto-Alalibo T.A."/>
            <person name="Win J."/>
            <person name="Xu Z."/>
            <person name="Zhang H."/>
            <person name="Grigoriev I.V."/>
            <person name="Rokhsar D.S."/>
            <person name="Boore J.L."/>
        </authorList>
    </citation>
    <scope>NUCLEOTIDE SEQUENCE [LARGE SCALE GENOMIC DNA]</scope>
    <source>
        <strain evidence="2 3">P6497</strain>
    </source>
</reference>
<dbReference type="GeneID" id="20662412"/>
<dbReference type="InParanoid" id="G4YVL7"/>
<proteinExistence type="predicted"/>
<sequence length="68" mass="7567">MRLSTRMGAALAALLAAARPSLTVARGVNVNLTASWPSSPFFPLMETRYEPQYMNMDEMNSCRARKSE</sequence>
<evidence type="ECO:0000313" key="2">
    <source>
        <dbReference type="EMBL" id="EGZ26049.1"/>
    </source>
</evidence>
<organism evidence="2 3">
    <name type="scientific">Phytophthora sojae (strain P6497)</name>
    <name type="common">Soybean stem and root rot agent</name>
    <name type="synonym">Phytophthora megasperma f. sp. glycines</name>
    <dbReference type="NCBI Taxonomy" id="1094619"/>
    <lineage>
        <taxon>Eukaryota</taxon>
        <taxon>Sar</taxon>
        <taxon>Stramenopiles</taxon>
        <taxon>Oomycota</taxon>
        <taxon>Peronosporomycetes</taxon>
        <taxon>Peronosporales</taxon>
        <taxon>Peronosporaceae</taxon>
        <taxon>Phytophthora</taxon>
    </lineage>
</organism>
<dbReference type="Proteomes" id="UP000002640">
    <property type="component" value="Unassembled WGS sequence"/>
</dbReference>
<evidence type="ECO:0000313" key="3">
    <source>
        <dbReference type="Proteomes" id="UP000002640"/>
    </source>
</evidence>
<dbReference type="STRING" id="1094619.G4YVL7"/>
<dbReference type="KEGG" id="psoj:PHYSODRAFT_540532"/>